<evidence type="ECO:0000313" key="2">
    <source>
        <dbReference type="EMBL" id="BDZ38110.1"/>
    </source>
</evidence>
<proteinExistence type="predicted"/>
<evidence type="ECO:0000313" key="3">
    <source>
        <dbReference type="Proteomes" id="UP001321543"/>
    </source>
</evidence>
<gene>
    <name evidence="2" type="ORF">GCM10025863_07240</name>
</gene>
<dbReference type="EMBL" id="AP027728">
    <property type="protein sequence ID" value="BDZ38110.1"/>
    <property type="molecule type" value="Genomic_DNA"/>
</dbReference>
<reference evidence="3" key="1">
    <citation type="journal article" date="2019" name="Int. J. Syst. Evol. Microbiol.">
        <title>The Global Catalogue of Microorganisms (GCM) 10K type strain sequencing project: providing services to taxonomists for standard genome sequencing and annotation.</title>
        <authorList>
            <consortium name="The Broad Institute Genomics Platform"/>
            <consortium name="The Broad Institute Genome Sequencing Center for Infectious Disease"/>
            <person name="Wu L."/>
            <person name="Ma J."/>
        </authorList>
    </citation>
    <scope>NUCLEOTIDE SEQUENCE [LARGE SCALE GENOMIC DNA]</scope>
    <source>
        <strain evidence="3">NBRC 106310</strain>
    </source>
</reference>
<evidence type="ECO:0000259" key="1">
    <source>
        <dbReference type="Pfam" id="PF04480"/>
    </source>
</evidence>
<accession>A0ABN6X092</accession>
<name>A0ABN6X092_9MICO</name>
<keyword evidence="3" id="KW-1185">Reference proteome</keyword>
<dbReference type="Proteomes" id="UP001321543">
    <property type="component" value="Chromosome"/>
</dbReference>
<protein>
    <recommendedName>
        <fullName evidence="1">DUF559 domain-containing protein</fullName>
    </recommendedName>
</protein>
<dbReference type="Gene3D" id="3.40.960.10">
    <property type="entry name" value="VSR Endonuclease"/>
    <property type="match status" value="1"/>
</dbReference>
<organism evidence="2 3">
    <name type="scientific">Microbacterium suwonense</name>
    <dbReference type="NCBI Taxonomy" id="683047"/>
    <lineage>
        <taxon>Bacteria</taxon>
        <taxon>Bacillati</taxon>
        <taxon>Actinomycetota</taxon>
        <taxon>Actinomycetes</taxon>
        <taxon>Micrococcales</taxon>
        <taxon>Microbacteriaceae</taxon>
        <taxon>Microbacterium</taxon>
    </lineage>
</organism>
<dbReference type="Pfam" id="PF04480">
    <property type="entry name" value="DUF559"/>
    <property type="match status" value="1"/>
</dbReference>
<sequence>MLADMSPLERAERAMLITRALGGVARVQTLQANRASRHDIGLALKMGLLHRVRRGWVADTSADRMLVDAARHSAVLTCITQAKRLELWVHDRVPGRHWGADPHGAGGQPEDVHMHWAKPLIPRHPDALEDPIENVLALVADCEPHERALATWESALNKRLVKREVLQRLPLKRVARDLLAEAVPFADAGLETYLRTRLRWLGLPLRFQIWIAGHRTDLLIGDRLILQADGATHTGAQRNEDNHHDAELQLMGYHVIRVGYRQIMEQWHVVQDLIMRAVAQGLHLPA</sequence>
<feature type="domain" description="DUF559" evidence="1">
    <location>
        <begin position="174"/>
        <end position="278"/>
    </location>
</feature>
<dbReference type="InterPro" id="IPR007569">
    <property type="entry name" value="DUF559"/>
</dbReference>